<name>A0A8K0N2G5_COCNU</name>
<evidence type="ECO:0000256" key="1">
    <source>
        <dbReference type="ARBA" id="ARBA00022912"/>
    </source>
</evidence>
<dbReference type="GO" id="GO:0043036">
    <property type="term" value="C:starch grain"/>
    <property type="evidence" value="ECO:0007669"/>
    <property type="project" value="TreeGrafter"/>
</dbReference>
<dbReference type="InterPro" id="IPR013783">
    <property type="entry name" value="Ig-like_fold"/>
</dbReference>
<evidence type="ECO:0000313" key="3">
    <source>
        <dbReference type="Proteomes" id="UP000797356"/>
    </source>
</evidence>
<dbReference type="AlphaFoldDB" id="A0A8K0N2G5"/>
<dbReference type="Proteomes" id="UP000797356">
    <property type="component" value="Chromosome 6"/>
</dbReference>
<dbReference type="Gene3D" id="2.60.40.10">
    <property type="entry name" value="Immunoglobulins"/>
    <property type="match status" value="1"/>
</dbReference>
<proteinExistence type="predicted"/>
<dbReference type="OrthoDB" id="273181at2759"/>
<keyword evidence="1" id="KW-0904">Protein phosphatase</keyword>
<comment type="caution">
    <text evidence="2">The sequence shown here is derived from an EMBL/GenBank/DDBJ whole genome shotgun (WGS) entry which is preliminary data.</text>
</comment>
<dbReference type="CDD" id="cd02859">
    <property type="entry name" value="E_set_AMPKbeta_like_N"/>
    <property type="match status" value="1"/>
</dbReference>
<dbReference type="GO" id="GO:0009507">
    <property type="term" value="C:chloroplast"/>
    <property type="evidence" value="ECO:0007669"/>
    <property type="project" value="TreeGrafter"/>
</dbReference>
<dbReference type="InterPro" id="IPR029021">
    <property type="entry name" value="Prot-tyrosine_phosphatase-like"/>
</dbReference>
<dbReference type="EMBL" id="CM017877">
    <property type="protein sequence ID" value="KAG1346898.1"/>
    <property type="molecule type" value="Genomic_DNA"/>
</dbReference>
<accession>A0A8K0N2G5</accession>
<dbReference type="GO" id="GO:0005983">
    <property type="term" value="P:starch catabolic process"/>
    <property type="evidence" value="ECO:0007669"/>
    <property type="project" value="TreeGrafter"/>
</dbReference>
<evidence type="ECO:0000313" key="2">
    <source>
        <dbReference type="EMBL" id="KAG1346898.1"/>
    </source>
</evidence>
<protein>
    <recommendedName>
        <fullName evidence="4">Tyrosine specific protein phosphatases domain-containing protein</fullName>
    </recommendedName>
</protein>
<dbReference type="PANTHER" id="PTHR47661:SF2">
    <property type="entry name" value="PHOSPHOGLUCAN PHOSPHATASE LSF1, CHLOROPLASTIC"/>
    <property type="match status" value="1"/>
</dbReference>
<sequence>MAIHTSVFAHTSSVGSWTTSENRRISFSITVGTGSANLPHPSHHFDIHQDGTPFPLMCLYALPHREVDSGDLRKKLPFCVGLLLRLLRKHFRIYVTCTTGFDRSPACVIAYLHWIQDTALHAAYNFVTGLHSCRPDRAAIVWATWDLIAMVENGKHGGPPTHAVNFVWSNGSREGDEVYLVGDFISNWKESIKAVYNGGSKFEVELRLRHGKVL</sequence>
<evidence type="ECO:0008006" key="4">
    <source>
        <dbReference type="Google" id="ProtNLM"/>
    </source>
</evidence>
<dbReference type="GO" id="GO:0004721">
    <property type="term" value="F:phosphoprotein phosphatase activity"/>
    <property type="evidence" value="ECO:0007669"/>
    <property type="project" value="UniProtKB-KW"/>
</dbReference>
<dbReference type="PANTHER" id="PTHR47661">
    <property type="entry name" value="PHOSPHOGLUCAN PHOSPHATASE LSF1, CHLOROPLASTIC"/>
    <property type="match status" value="1"/>
</dbReference>
<gene>
    <name evidence="2" type="ORF">COCNU_06G007270</name>
</gene>
<keyword evidence="3" id="KW-1185">Reference proteome</keyword>
<dbReference type="Gene3D" id="3.90.190.10">
    <property type="entry name" value="Protein tyrosine phosphatase superfamily"/>
    <property type="match status" value="1"/>
</dbReference>
<reference evidence="2" key="2">
    <citation type="submission" date="2019-07" db="EMBL/GenBank/DDBJ databases">
        <authorList>
            <person name="Yang Y."/>
            <person name="Bocs S."/>
            <person name="Baudouin L."/>
        </authorList>
    </citation>
    <scope>NUCLEOTIDE SEQUENCE</scope>
    <source>
        <tissue evidence="2">Spear leaf of Hainan Tall coconut</tissue>
    </source>
</reference>
<dbReference type="SUPFAM" id="SSF52799">
    <property type="entry name" value="(Phosphotyrosine protein) phosphatases II"/>
    <property type="match status" value="1"/>
</dbReference>
<organism evidence="2 3">
    <name type="scientific">Cocos nucifera</name>
    <name type="common">Coconut palm</name>
    <dbReference type="NCBI Taxonomy" id="13894"/>
    <lineage>
        <taxon>Eukaryota</taxon>
        <taxon>Viridiplantae</taxon>
        <taxon>Streptophyta</taxon>
        <taxon>Embryophyta</taxon>
        <taxon>Tracheophyta</taxon>
        <taxon>Spermatophyta</taxon>
        <taxon>Magnoliopsida</taxon>
        <taxon>Liliopsida</taxon>
        <taxon>Arecaceae</taxon>
        <taxon>Arecoideae</taxon>
        <taxon>Cocoseae</taxon>
        <taxon>Attaleinae</taxon>
        <taxon>Cocos</taxon>
    </lineage>
</organism>
<reference evidence="2" key="1">
    <citation type="journal article" date="2017" name="Gigascience">
        <title>The genome draft of coconut (Cocos nucifera).</title>
        <authorList>
            <person name="Xiao Y."/>
            <person name="Xu P."/>
            <person name="Fan H."/>
            <person name="Baudouin L."/>
            <person name="Xia W."/>
            <person name="Bocs S."/>
            <person name="Xu J."/>
            <person name="Li Q."/>
            <person name="Guo A."/>
            <person name="Zhou L."/>
            <person name="Li J."/>
            <person name="Wu Y."/>
            <person name="Ma Z."/>
            <person name="Armero A."/>
            <person name="Issali A.E."/>
            <person name="Liu N."/>
            <person name="Peng M."/>
            <person name="Yang Y."/>
        </authorList>
    </citation>
    <scope>NUCLEOTIDE SEQUENCE</scope>
    <source>
        <tissue evidence="2">Spear leaf of Hainan Tall coconut</tissue>
    </source>
</reference>
<keyword evidence="1" id="KW-0378">Hydrolase</keyword>